<name>A0A0M8QV18_9ACTN</name>
<dbReference type="InterPro" id="IPR036457">
    <property type="entry name" value="PPM-type-like_dom_sf"/>
</dbReference>
<reference evidence="1 2" key="1">
    <citation type="submission" date="2015-07" db="EMBL/GenBank/DDBJ databases">
        <authorList>
            <person name="Noorani M."/>
        </authorList>
    </citation>
    <scope>NUCLEOTIDE SEQUENCE [LARGE SCALE GENOMIC DNA]</scope>
    <source>
        <strain evidence="1 2">NRRL B-24567</strain>
    </source>
</reference>
<accession>A0A0M8QV18</accession>
<dbReference type="AlphaFoldDB" id="A0A0M8QV18"/>
<evidence type="ECO:0000313" key="2">
    <source>
        <dbReference type="Proteomes" id="UP000037773"/>
    </source>
</evidence>
<dbReference type="EMBL" id="LGCN01000001">
    <property type="protein sequence ID" value="KOT46682.1"/>
    <property type="molecule type" value="Genomic_DNA"/>
</dbReference>
<dbReference type="PATRIC" id="fig|36816.3.peg.28"/>
<dbReference type="RefSeq" id="WP_030819736.1">
    <property type="nucleotide sequence ID" value="NZ_LGCN01000001.1"/>
</dbReference>
<keyword evidence="2" id="KW-1185">Reference proteome</keyword>
<gene>
    <name evidence="1" type="ORF">ADK41_00140</name>
</gene>
<protein>
    <submittedName>
        <fullName evidence="1">Uncharacterized protein</fullName>
    </submittedName>
</protein>
<sequence>MEEQNTRTVTVEKIVVGLAQRPGTEPPCADGADVQRRGEMVSAAVVDGAGHHPEVVRYAAIIPAVITHIGTVVGGLAGLMAAGQMAASYDRPPHASAVFACAQPGQPTSVHWIGDCRAYGWDGVSLRQWSTDQTMGEWLRINGGAAVELAAEVHDNWSRLGLAQAGAATCRQVQVPSEVPLVLLVSDGVSDQVPLEVLARLCRMYAAGPQLLADALVAAAAEDESGYRDDATVIVLLRAEG</sequence>
<dbReference type="Proteomes" id="UP000037773">
    <property type="component" value="Unassembled WGS sequence"/>
</dbReference>
<organism evidence="1 2">
    <name type="scientific">Streptomyces caelestis</name>
    <dbReference type="NCBI Taxonomy" id="36816"/>
    <lineage>
        <taxon>Bacteria</taxon>
        <taxon>Bacillati</taxon>
        <taxon>Actinomycetota</taxon>
        <taxon>Actinomycetes</taxon>
        <taxon>Kitasatosporales</taxon>
        <taxon>Streptomycetaceae</taxon>
        <taxon>Streptomyces</taxon>
    </lineage>
</organism>
<proteinExistence type="predicted"/>
<dbReference type="Gene3D" id="3.60.40.10">
    <property type="entry name" value="PPM-type phosphatase domain"/>
    <property type="match status" value="1"/>
</dbReference>
<dbReference type="SUPFAM" id="SSF81606">
    <property type="entry name" value="PP2C-like"/>
    <property type="match status" value="1"/>
</dbReference>
<evidence type="ECO:0000313" key="1">
    <source>
        <dbReference type="EMBL" id="KOT46682.1"/>
    </source>
</evidence>
<comment type="caution">
    <text evidence="1">The sequence shown here is derived from an EMBL/GenBank/DDBJ whole genome shotgun (WGS) entry which is preliminary data.</text>
</comment>